<evidence type="ECO:0000256" key="6">
    <source>
        <dbReference type="PROSITE-ProRule" id="PRU01015"/>
    </source>
</evidence>
<keyword evidence="6" id="KW-0808">Transferase</keyword>
<evidence type="ECO:0000313" key="8">
    <source>
        <dbReference type="EMBL" id="KAG2485028.1"/>
    </source>
</evidence>
<dbReference type="Gene3D" id="3.40.50.150">
    <property type="entry name" value="Vaccinia Virus protein VP39"/>
    <property type="match status" value="2"/>
</dbReference>
<keyword evidence="9" id="KW-1185">Reference proteome</keyword>
<organism evidence="8 9">
    <name type="scientific">Edaphochlamys debaryana</name>
    <dbReference type="NCBI Taxonomy" id="47281"/>
    <lineage>
        <taxon>Eukaryota</taxon>
        <taxon>Viridiplantae</taxon>
        <taxon>Chlorophyta</taxon>
        <taxon>core chlorophytes</taxon>
        <taxon>Chlorophyceae</taxon>
        <taxon>CS clade</taxon>
        <taxon>Chlamydomonadales</taxon>
        <taxon>Chlamydomonadales incertae sedis</taxon>
        <taxon>Edaphochlamys</taxon>
    </lineage>
</organism>
<protein>
    <recommendedName>
        <fullName evidence="1">type I protein arginine methyltransferase</fullName>
        <ecNumber evidence="1">2.1.1.319</ecNumber>
    </recommendedName>
</protein>
<comment type="catalytic activity">
    <reaction evidence="5">
        <text>L-arginyl-[protein] + 2 S-adenosyl-L-methionine = N(omega),N(omega)-dimethyl-L-arginyl-[protein] + 2 S-adenosyl-L-homocysteine + 2 H(+)</text>
        <dbReference type="Rhea" id="RHEA:48096"/>
        <dbReference type="Rhea" id="RHEA-COMP:10532"/>
        <dbReference type="Rhea" id="RHEA-COMP:11991"/>
        <dbReference type="ChEBI" id="CHEBI:15378"/>
        <dbReference type="ChEBI" id="CHEBI:29965"/>
        <dbReference type="ChEBI" id="CHEBI:57856"/>
        <dbReference type="ChEBI" id="CHEBI:59789"/>
        <dbReference type="ChEBI" id="CHEBI:61897"/>
        <dbReference type="EC" id="2.1.1.319"/>
    </reaction>
</comment>
<dbReference type="PANTHER" id="PTHR11006">
    <property type="entry name" value="PROTEIN ARGININE N-METHYLTRANSFERASE"/>
    <property type="match status" value="1"/>
</dbReference>
<dbReference type="Gene3D" id="2.70.160.11">
    <property type="entry name" value="Hnrnp arginine n-methyltransferase1"/>
    <property type="match status" value="2"/>
</dbReference>
<dbReference type="Proteomes" id="UP000612055">
    <property type="component" value="Unassembled WGS sequence"/>
</dbReference>
<feature type="region of interest" description="Disordered" evidence="7">
    <location>
        <begin position="525"/>
        <end position="575"/>
    </location>
</feature>
<keyword evidence="6" id="KW-0489">Methyltransferase</keyword>
<evidence type="ECO:0000256" key="7">
    <source>
        <dbReference type="SAM" id="MobiDB-lite"/>
    </source>
</evidence>
<evidence type="ECO:0000256" key="1">
    <source>
        <dbReference type="ARBA" id="ARBA00011925"/>
    </source>
</evidence>
<dbReference type="AlphaFoldDB" id="A0A835XJ36"/>
<dbReference type="InterPro" id="IPR025799">
    <property type="entry name" value="Arg_MeTrfase"/>
</dbReference>
<dbReference type="SUPFAM" id="SSF53335">
    <property type="entry name" value="S-adenosyl-L-methionine-dependent methyltransferases"/>
    <property type="match status" value="3"/>
</dbReference>
<dbReference type="EMBL" id="JAEHOE010000137">
    <property type="protein sequence ID" value="KAG2485028.1"/>
    <property type="molecule type" value="Genomic_DNA"/>
</dbReference>
<gene>
    <name evidence="8" type="ORF">HYH03_016231</name>
</gene>
<feature type="compositionally biased region" description="Basic and acidic residues" evidence="7">
    <location>
        <begin position="879"/>
        <end position="892"/>
    </location>
</feature>
<feature type="region of interest" description="Disordered" evidence="7">
    <location>
        <begin position="797"/>
        <end position="821"/>
    </location>
</feature>
<reference evidence="8" key="1">
    <citation type="journal article" date="2020" name="bioRxiv">
        <title>Comparative genomics of Chlamydomonas.</title>
        <authorList>
            <person name="Craig R.J."/>
            <person name="Hasan A.R."/>
            <person name="Ness R.W."/>
            <person name="Keightley P.D."/>
        </authorList>
    </citation>
    <scope>NUCLEOTIDE SEQUENCE</scope>
    <source>
        <strain evidence="8">CCAP 11/70</strain>
    </source>
</reference>
<feature type="region of interest" description="Disordered" evidence="7">
    <location>
        <begin position="868"/>
        <end position="935"/>
    </location>
</feature>
<evidence type="ECO:0000256" key="4">
    <source>
        <dbReference type="ARBA" id="ARBA00023163"/>
    </source>
</evidence>
<evidence type="ECO:0000256" key="5">
    <source>
        <dbReference type="ARBA" id="ARBA00049086"/>
    </source>
</evidence>
<dbReference type="GO" id="GO:0035242">
    <property type="term" value="F:protein-arginine omega-N asymmetric methyltransferase activity"/>
    <property type="evidence" value="ECO:0007669"/>
    <property type="project" value="UniProtKB-EC"/>
</dbReference>
<comment type="caution">
    <text evidence="8">The sequence shown here is derived from an EMBL/GenBank/DDBJ whole genome shotgun (WGS) entry which is preliminary data.</text>
</comment>
<dbReference type="EC" id="2.1.1.319" evidence="1"/>
<accession>A0A835XJ36</accession>
<dbReference type="InterPro" id="IPR029063">
    <property type="entry name" value="SAM-dependent_MTases_sf"/>
</dbReference>
<dbReference type="GO" id="GO:0032259">
    <property type="term" value="P:methylation"/>
    <property type="evidence" value="ECO:0007669"/>
    <property type="project" value="UniProtKB-KW"/>
</dbReference>
<name>A0A835XJ36_9CHLO</name>
<dbReference type="PROSITE" id="PS51678">
    <property type="entry name" value="SAM_MT_PRMT"/>
    <property type="match status" value="1"/>
</dbReference>
<feature type="compositionally biased region" description="Acidic residues" evidence="7">
    <location>
        <begin position="907"/>
        <end position="921"/>
    </location>
</feature>
<dbReference type="OrthoDB" id="546712at2759"/>
<feature type="compositionally biased region" description="Gly residues" evidence="7">
    <location>
        <begin position="893"/>
        <end position="904"/>
    </location>
</feature>
<proteinExistence type="predicted"/>
<feature type="region of interest" description="Disordered" evidence="7">
    <location>
        <begin position="359"/>
        <end position="378"/>
    </location>
</feature>
<keyword evidence="4" id="KW-0804">Transcription</keyword>
<evidence type="ECO:0000256" key="3">
    <source>
        <dbReference type="ARBA" id="ARBA00023015"/>
    </source>
</evidence>
<evidence type="ECO:0000313" key="9">
    <source>
        <dbReference type="Proteomes" id="UP000612055"/>
    </source>
</evidence>
<keyword evidence="2 6" id="KW-0949">S-adenosyl-L-methionine</keyword>
<evidence type="ECO:0000256" key="2">
    <source>
        <dbReference type="ARBA" id="ARBA00022691"/>
    </source>
</evidence>
<sequence>MFVQKINPLTGEADWVLVNDPGLGDEDDASADLVATSSYLDMLTDSRRNAAYAAALRRVIPAKQRAATAAAAATPASGAAAPAAEGSAAAAVATAQGVRVLDIGTGTGLLAMLAARALGVQTAAPVEGAAAAAEGGKEGGERGQEGAGKAPTAPLDAPVVACEVFPPMQTLARRVIASNGLAGAIRLVDKRSDEIKLQTAAATAAPAGDSTAGRQAAARAKLAAAAAGGAANLEPDMSEKVDVIVTEIFDSELLGEGMVPTMRHAVQHLLKEGGAVIPATSRLYGQLLQCPLMANMTGLRSAADGSAATPWSGPDGAAAAANHVLGTLAAMDAAAREAFYKGDELYEVREMHVDLLTSSSAPASSSSPAASAPAPGSGSPLLVPLSEPFPVFDFDWAAPPPASGRKATIQVPVTADGTAHAVLLWWQLGMTKEGPAEAAESGSGSGEGPALLLSTAPEWVQGRPEAGGDGGPLGGFEQRWRDHWKQCWAQLTPEAPALRAGDSVSLRFEHDDLNVRTRMLGAHLASTPTSTSTSTPAAGPASTPTPASSQVQAGAAGEAGAYAGPHAGPHGAHPTAHAKEVLAALRAEAAQSARLMPLLNCLAPQALLQLGDRPRLASFGRALQAALDSAASASSSPSPSAAPGAEVVVVDGSLALGLLAATHPGVASVTLLQESSMAAGEWLTAAAERLGVASKIRSVRAEAYFKRLAARPSAAAATASAPAASGATATATAGSAEASTSGAVATAVAAPVAAAGPVPLVLAAEPYYSEFEQLVPWAHLKFWRDFDVIRDATAGKAKGAKGAGAKGGAAAAGAAGGAQGPRPVACFPSGARLMAAAASLPELWRTRCALDNIEGLDLSTANAVLGVVGGEDEPGAEGGSKEGAEPSGKDKGQGQGKSKGGNASGSGDDDEDVWGDDDGSGSDDSAGGGGKGAARQPLPVLPYSIWQAGGGYEELSERSKLLRLDCSSHLDDVEGGAVLTAVRPGVCHAVVLWMDYDLSPPSGSGRSELSVTTGPLPNGGPTAAVQGVYLLRKPYEVKPGSRIHVEANFDGLDADIAVDVMLLP</sequence>
<feature type="compositionally biased region" description="Basic and acidic residues" evidence="7">
    <location>
        <begin position="135"/>
        <end position="144"/>
    </location>
</feature>
<keyword evidence="3" id="KW-0805">Transcription regulation</keyword>
<dbReference type="PANTHER" id="PTHR11006:SF10">
    <property type="entry name" value="HISTONE-ARGININE METHYLTRANSFERASE CARMER-RELATED"/>
    <property type="match status" value="1"/>
</dbReference>
<feature type="region of interest" description="Disordered" evidence="7">
    <location>
        <begin position="131"/>
        <end position="153"/>
    </location>
</feature>
<dbReference type="GO" id="GO:0070611">
    <property type="term" value="F:histone H3R2 methyltransferase activity"/>
    <property type="evidence" value="ECO:0007669"/>
    <property type="project" value="TreeGrafter"/>
</dbReference>